<name>A0ABX1HLE5_9BACT</name>
<dbReference type="EMBL" id="JAAVTK010000012">
    <property type="protein sequence ID" value="NKI90930.1"/>
    <property type="molecule type" value="Genomic_DNA"/>
</dbReference>
<feature type="compositionally biased region" description="Basic and acidic residues" evidence="1">
    <location>
        <begin position="1"/>
        <end position="11"/>
    </location>
</feature>
<comment type="caution">
    <text evidence="2">The sequence shown here is derived from an EMBL/GenBank/DDBJ whole genome shotgun (WGS) entry which is preliminary data.</text>
</comment>
<proteinExistence type="predicted"/>
<dbReference type="Proteomes" id="UP000717634">
    <property type="component" value="Unassembled WGS sequence"/>
</dbReference>
<organism evidence="2 3">
    <name type="scientific">Hymenobacter artigasi</name>
    <dbReference type="NCBI Taxonomy" id="2719616"/>
    <lineage>
        <taxon>Bacteria</taxon>
        <taxon>Pseudomonadati</taxon>
        <taxon>Bacteroidota</taxon>
        <taxon>Cytophagia</taxon>
        <taxon>Cytophagales</taxon>
        <taxon>Hymenobacteraceae</taxon>
        <taxon>Hymenobacter</taxon>
    </lineage>
</organism>
<protein>
    <submittedName>
        <fullName evidence="2">Uncharacterized protein</fullName>
    </submittedName>
</protein>
<gene>
    <name evidence="2" type="ORF">HBN54_003542</name>
</gene>
<accession>A0ABX1HLE5</accession>
<evidence type="ECO:0000256" key="1">
    <source>
        <dbReference type="SAM" id="MobiDB-lite"/>
    </source>
</evidence>
<reference evidence="2 3" key="1">
    <citation type="submission" date="2020-03" db="EMBL/GenBank/DDBJ databases">
        <title>Genomic Encyclopedia of Type Strains, Phase IV (KMG-V): Genome sequencing to study the core and pangenomes of soil and plant-associated prokaryotes.</title>
        <authorList>
            <person name="Whitman W."/>
        </authorList>
    </citation>
    <scope>NUCLEOTIDE SEQUENCE [LARGE SCALE GENOMIC DNA]</scope>
    <source>
        <strain evidence="2 3">1B</strain>
    </source>
</reference>
<evidence type="ECO:0000313" key="3">
    <source>
        <dbReference type="Proteomes" id="UP000717634"/>
    </source>
</evidence>
<evidence type="ECO:0000313" key="2">
    <source>
        <dbReference type="EMBL" id="NKI90930.1"/>
    </source>
</evidence>
<dbReference type="RefSeq" id="WP_168674515.1">
    <property type="nucleotide sequence ID" value="NZ_JAAVTK010000012.1"/>
</dbReference>
<sequence>MNKPDTLEARQQHAAQRPPKPPSDLTRPAYAADFAEWLAYRFTQVAVAQVPAVLHAHFPAPDPVDCAYLQAVLREIEAARHCEQQVGCGVEFVFGGIEFSAPHLAAARQWLADSGPL</sequence>
<keyword evidence="3" id="KW-1185">Reference proteome</keyword>
<feature type="region of interest" description="Disordered" evidence="1">
    <location>
        <begin position="1"/>
        <end position="26"/>
    </location>
</feature>